<gene>
    <name evidence="4" type="ORF">ACFSJD_06345</name>
</gene>
<evidence type="ECO:0000313" key="5">
    <source>
        <dbReference type="Proteomes" id="UP001597114"/>
    </source>
</evidence>
<dbReference type="EMBL" id="JBHUCO010000006">
    <property type="protein sequence ID" value="MFD1517095.1"/>
    <property type="molecule type" value="Genomic_DNA"/>
</dbReference>
<proteinExistence type="predicted"/>
<sequence length="295" mass="29908">MTEIPTGDSLVAEREPTPDLEGAGVVSSWADVADAVGEPAPDGMEIAWAAAGAGLDTLGAIADPFDALMSSSIGWLIEHVWFLREPLDALAGDPLQVAAQAQTWSNIAGELRAVAADHTAAQVTGWAGPAGEAYRGAVGRYAGAVVDVAGTADQLAQLVLGSGAAVGTVRALIRDLIADFLIWVARMALAALAAATVTLAGSTAAAITAVALEAYRLARTIAERLSSLLDALSDAATTAGALVAGMRHTAADARAGAHYIQEPLGKVPAAEVVEAGKQFSSTALENPPAEQQPSR</sequence>
<feature type="region of interest" description="Disordered" evidence="1">
    <location>
        <begin position="1"/>
        <end position="22"/>
    </location>
</feature>
<feature type="transmembrane region" description="Helical" evidence="2">
    <location>
        <begin position="180"/>
        <end position="212"/>
    </location>
</feature>
<comment type="caution">
    <text evidence="4">The sequence shown here is derived from an EMBL/GenBank/DDBJ whole genome shotgun (WGS) entry which is preliminary data.</text>
</comment>
<dbReference type="Proteomes" id="UP001597114">
    <property type="component" value="Unassembled WGS sequence"/>
</dbReference>
<evidence type="ECO:0000313" key="4">
    <source>
        <dbReference type="EMBL" id="MFD1517095.1"/>
    </source>
</evidence>
<organism evidence="4 5">
    <name type="scientific">Pseudonocardia yunnanensis</name>
    <dbReference type="NCBI Taxonomy" id="58107"/>
    <lineage>
        <taxon>Bacteria</taxon>
        <taxon>Bacillati</taxon>
        <taxon>Actinomycetota</taxon>
        <taxon>Actinomycetes</taxon>
        <taxon>Pseudonocardiales</taxon>
        <taxon>Pseudonocardiaceae</taxon>
        <taxon>Pseudonocardia</taxon>
    </lineage>
</organism>
<reference evidence="5" key="1">
    <citation type="journal article" date="2019" name="Int. J. Syst. Evol. Microbiol.">
        <title>The Global Catalogue of Microorganisms (GCM) 10K type strain sequencing project: providing services to taxonomists for standard genome sequencing and annotation.</title>
        <authorList>
            <consortium name="The Broad Institute Genomics Platform"/>
            <consortium name="The Broad Institute Genome Sequencing Center for Infectious Disease"/>
            <person name="Wu L."/>
            <person name="Ma J."/>
        </authorList>
    </citation>
    <scope>NUCLEOTIDE SEQUENCE [LARGE SCALE GENOMIC DNA]</scope>
    <source>
        <strain evidence="5">CCM 7043</strain>
    </source>
</reference>
<name>A0ABW4ESB5_9PSEU</name>
<evidence type="ECO:0000259" key="3">
    <source>
        <dbReference type="Pfam" id="PF25547"/>
    </source>
</evidence>
<protein>
    <recommendedName>
        <fullName evidence="3">Outer membrane channel protein CpnT-like N-terminal domain-containing protein</fullName>
    </recommendedName>
</protein>
<dbReference type="RefSeq" id="WP_344729272.1">
    <property type="nucleotide sequence ID" value="NZ_BAAAUS010000059.1"/>
</dbReference>
<keyword evidence="2" id="KW-1133">Transmembrane helix</keyword>
<dbReference type="InterPro" id="IPR057746">
    <property type="entry name" value="CpnT-like_N"/>
</dbReference>
<keyword evidence="5" id="KW-1185">Reference proteome</keyword>
<keyword evidence="2" id="KW-0812">Transmembrane</keyword>
<evidence type="ECO:0000256" key="1">
    <source>
        <dbReference type="SAM" id="MobiDB-lite"/>
    </source>
</evidence>
<accession>A0ABW4ESB5</accession>
<evidence type="ECO:0000256" key="2">
    <source>
        <dbReference type="SAM" id="Phobius"/>
    </source>
</evidence>
<keyword evidence="2" id="KW-0472">Membrane</keyword>
<dbReference type="Pfam" id="PF25547">
    <property type="entry name" value="WXG100_2"/>
    <property type="match status" value="1"/>
</dbReference>
<feature type="domain" description="Outer membrane channel protein CpnT-like N-terminal" evidence="3">
    <location>
        <begin position="93"/>
        <end position="208"/>
    </location>
</feature>